<organism evidence="17 18">
    <name type="scientific">Sphaerulina musiva (strain SO2202)</name>
    <name type="common">Poplar stem canker fungus</name>
    <name type="synonym">Septoria musiva</name>
    <dbReference type="NCBI Taxonomy" id="692275"/>
    <lineage>
        <taxon>Eukaryota</taxon>
        <taxon>Fungi</taxon>
        <taxon>Dikarya</taxon>
        <taxon>Ascomycota</taxon>
        <taxon>Pezizomycotina</taxon>
        <taxon>Dothideomycetes</taxon>
        <taxon>Dothideomycetidae</taxon>
        <taxon>Mycosphaerellales</taxon>
        <taxon>Mycosphaerellaceae</taxon>
        <taxon>Sphaerulina</taxon>
    </lineage>
</organism>
<dbReference type="OMA" id="CQPWNGD"/>
<feature type="compositionally biased region" description="Acidic residues" evidence="15">
    <location>
        <begin position="448"/>
        <end position="466"/>
    </location>
</feature>
<keyword evidence="5" id="KW-0808">Transferase</keyword>
<evidence type="ECO:0000256" key="6">
    <source>
        <dbReference type="ARBA" id="ARBA00022692"/>
    </source>
</evidence>
<keyword evidence="7" id="KW-0479">Metal-binding</keyword>
<dbReference type="GO" id="GO:0005778">
    <property type="term" value="C:peroxisomal membrane"/>
    <property type="evidence" value="ECO:0007669"/>
    <property type="project" value="UniProtKB-SubCell"/>
</dbReference>
<protein>
    <submittedName>
        <fullName evidence="17">Pex2_Pex12-domain-containing protein</fullName>
    </submittedName>
</protein>
<evidence type="ECO:0000256" key="13">
    <source>
        <dbReference type="ARBA" id="ARBA00023136"/>
    </source>
</evidence>
<keyword evidence="14" id="KW-0576">Peroxisome</keyword>
<keyword evidence="4" id="KW-0813">Transport</keyword>
<evidence type="ECO:0000256" key="4">
    <source>
        <dbReference type="ARBA" id="ARBA00022448"/>
    </source>
</evidence>
<dbReference type="AlphaFoldDB" id="M3DA57"/>
<dbReference type="RefSeq" id="XP_016762885.1">
    <property type="nucleotide sequence ID" value="XM_016904887.1"/>
</dbReference>
<dbReference type="InterPro" id="IPR025654">
    <property type="entry name" value="PEX2/10"/>
</dbReference>
<dbReference type="GO" id="GO:0016740">
    <property type="term" value="F:transferase activity"/>
    <property type="evidence" value="ECO:0007669"/>
    <property type="project" value="UniProtKB-KW"/>
</dbReference>
<keyword evidence="12" id="KW-1133">Transmembrane helix</keyword>
<dbReference type="PANTHER" id="PTHR23350:SF4">
    <property type="entry name" value="PEROXISOME BIOGENESIS FACTOR 2"/>
    <property type="match status" value="1"/>
</dbReference>
<keyword evidence="18" id="KW-1185">Reference proteome</keyword>
<keyword evidence="10" id="KW-0862">Zinc</keyword>
<dbReference type="OrthoDB" id="1701437at2759"/>
<dbReference type="InterPro" id="IPR006845">
    <property type="entry name" value="Pex_N"/>
</dbReference>
<dbReference type="PANTHER" id="PTHR23350">
    <property type="entry name" value="PEROXISOME ASSEMBLY PROTEIN 10"/>
    <property type="match status" value="1"/>
</dbReference>
<dbReference type="EMBL" id="KB456262">
    <property type="protein sequence ID" value="EMF14764.1"/>
    <property type="molecule type" value="Genomic_DNA"/>
</dbReference>
<evidence type="ECO:0000256" key="2">
    <source>
        <dbReference type="ARBA" id="ARBA00004906"/>
    </source>
</evidence>
<dbReference type="HOGENOM" id="CLU_024591_2_0_1"/>
<dbReference type="Proteomes" id="UP000016931">
    <property type="component" value="Unassembled WGS sequence"/>
</dbReference>
<evidence type="ECO:0000256" key="8">
    <source>
        <dbReference type="ARBA" id="ARBA00022771"/>
    </source>
</evidence>
<accession>M3DA57</accession>
<evidence type="ECO:0000256" key="15">
    <source>
        <dbReference type="SAM" id="MobiDB-lite"/>
    </source>
</evidence>
<keyword evidence="8" id="KW-0863">Zinc-finger</keyword>
<feature type="region of interest" description="Disordered" evidence="15">
    <location>
        <begin position="418"/>
        <end position="505"/>
    </location>
</feature>
<dbReference type="GO" id="GO:0016567">
    <property type="term" value="P:protein ubiquitination"/>
    <property type="evidence" value="ECO:0007669"/>
    <property type="project" value="UniProtKB-ARBA"/>
</dbReference>
<reference evidence="17 18" key="1">
    <citation type="journal article" date="2012" name="PLoS Pathog.">
        <title>Diverse lifestyles and strategies of plant pathogenesis encoded in the genomes of eighteen Dothideomycetes fungi.</title>
        <authorList>
            <person name="Ohm R.A."/>
            <person name="Feau N."/>
            <person name="Henrissat B."/>
            <person name="Schoch C.L."/>
            <person name="Horwitz B.A."/>
            <person name="Barry K.W."/>
            <person name="Condon B.J."/>
            <person name="Copeland A.C."/>
            <person name="Dhillon B."/>
            <person name="Glaser F."/>
            <person name="Hesse C.N."/>
            <person name="Kosti I."/>
            <person name="LaButti K."/>
            <person name="Lindquist E.A."/>
            <person name="Lucas S."/>
            <person name="Salamov A.A."/>
            <person name="Bradshaw R.E."/>
            <person name="Ciuffetti L."/>
            <person name="Hamelin R.C."/>
            <person name="Kema G.H.J."/>
            <person name="Lawrence C."/>
            <person name="Scott J.A."/>
            <person name="Spatafora J.W."/>
            <person name="Turgeon B.G."/>
            <person name="de Wit P.J.G.M."/>
            <person name="Zhong S."/>
            <person name="Goodwin S.B."/>
            <person name="Grigoriev I.V."/>
        </authorList>
    </citation>
    <scope>NUCLEOTIDE SEQUENCE [LARGE SCALE GENOMIC DNA]</scope>
    <source>
        <strain evidence="17 18">SO2202</strain>
    </source>
</reference>
<feature type="domain" description="Pex N-terminal" evidence="16">
    <location>
        <begin position="79"/>
        <end position="276"/>
    </location>
</feature>
<dbReference type="GO" id="GO:0016562">
    <property type="term" value="P:protein import into peroxisome matrix, receptor recycling"/>
    <property type="evidence" value="ECO:0007669"/>
    <property type="project" value="UniProtKB-ARBA"/>
</dbReference>
<evidence type="ECO:0000313" key="17">
    <source>
        <dbReference type="EMBL" id="EMF14764.1"/>
    </source>
</evidence>
<keyword evidence="9" id="KW-0833">Ubl conjugation pathway</keyword>
<evidence type="ECO:0000256" key="7">
    <source>
        <dbReference type="ARBA" id="ARBA00022723"/>
    </source>
</evidence>
<comment type="pathway">
    <text evidence="2">Protein modification; protein ubiquitination.</text>
</comment>
<evidence type="ECO:0000256" key="1">
    <source>
        <dbReference type="ARBA" id="ARBA00004585"/>
    </source>
</evidence>
<proteinExistence type="inferred from homology"/>
<evidence type="ECO:0000256" key="5">
    <source>
        <dbReference type="ARBA" id="ARBA00022679"/>
    </source>
</evidence>
<keyword evidence="11" id="KW-0653">Protein transport</keyword>
<evidence type="ECO:0000256" key="9">
    <source>
        <dbReference type="ARBA" id="ARBA00022786"/>
    </source>
</evidence>
<name>M3DA57_SPHMS</name>
<evidence type="ECO:0000256" key="12">
    <source>
        <dbReference type="ARBA" id="ARBA00022989"/>
    </source>
</evidence>
<gene>
    <name evidence="17" type="ORF">SEPMUDRAFT_148381</name>
</gene>
<comment type="similarity">
    <text evidence="3">Belongs to the pex2/pex10/pex12 family.</text>
</comment>
<evidence type="ECO:0000256" key="14">
    <source>
        <dbReference type="ARBA" id="ARBA00023140"/>
    </source>
</evidence>
<evidence type="ECO:0000313" key="18">
    <source>
        <dbReference type="Proteomes" id="UP000016931"/>
    </source>
</evidence>
<dbReference type="STRING" id="692275.M3DA57"/>
<feature type="compositionally biased region" description="Basic and acidic residues" evidence="15">
    <location>
        <begin position="485"/>
        <end position="505"/>
    </location>
</feature>
<evidence type="ECO:0000256" key="11">
    <source>
        <dbReference type="ARBA" id="ARBA00022927"/>
    </source>
</evidence>
<comment type="subcellular location">
    <subcellularLocation>
        <location evidence="1">Peroxisome membrane</location>
        <topology evidence="1">Multi-pass membrane protein</topology>
    </subcellularLocation>
</comment>
<dbReference type="Pfam" id="PF04757">
    <property type="entry name" value="Pex2_Pex12"/>
    <property type="match status" value="1"/>
</dbReference>
<evidence type="ECO:0000256" key="10">
    <source>
        <dbReference type="ARBA" id="ARBA00022833"/>
    </source>
</evidence>
<dbReference type="GO" id="GO:0008270">
    <property type="term" value="F:zinc ion binding"/>
    <property type="evidence" value="ECO:0007669"/>
    <property type="project" value="UniProtKB-KW"/>
</dbReference>
<evidence type="ECO:0000259" key="16">
    <source>
        <dbReference type="Pfam" id="PF04757"/>
    </source>
</evidence>
<dbReference type="GeneID" id="27902024"/>
<sequence length="505" mass="57323">MADFAAAQKRIQQRRLARAEALTAAETGQSQLRAAQLTSLPPTLRTYAFDILSFWHSLRSPYGTRPAFRVGQVDAELLDEALLGLLKKQAGEGLKYFGAHVKDDYDTEITTALRAIMWKLSIYDHGQSYGASLQGLKYIDARGDPDPHFVRKEATTWQRIVYGLLTVGGRYAWERWEDRLSSLENGYDEPSPTIRRLSRLTTIATTSHNIAAFCSFLIFLYNGRYRTLTDRLLRLRLVPASNQTNREVSFEFLNRQLVWHAFTEFLLFILPLVGISRWRRWLARAWKKTKSTTTKIFSSKSLYSEEHDEDDIQTGELAFLPERTCAICYQDQNPAGGQSEQDIIASTAAANSGIIGSSTTDITNPYQTEPCGCIYCFVCLAQRIEAEEDEGFICLRCGETVKECRPWNGDVLVEKSSLSSIKRRSSTHSTNAGSRPSSRRKSVMFADLENEEQQDQQEEDDDDDEQPMNTMDPMPMEESQAWSEVRAHDNDSGSEEHEYGSEEDD</sequence>
<dbReference type="eggNOG" id="KOG2879">
    <property type="taxonomic scope" value="Eukaryota"/>
</dbReference>
<evidence type="ECO:0000256" key="3">
    <source>
        <dbReference type="ARBA" id="ARBA00008704"/>
    </source>
</evidence>
<keyword evidence="13" id="KW-0472">Membrane</keyword>
<keyword evidence="6" id="KW-0812">Transmembrane</keyword>